<dbReference type="InterPro" id="IPR019079">
    <property type="entry name" value="Capsule_synth_CapA"/>
</dbReference>
<protein>
    <submittedName>
        <fullName evidence="5">Poly-gamma-glutamate synthesis protein (Capsule biosynthesis protein)</fullName>
    </submittedName>
</protein>
<dbReference type="InterPro" id="IPR052169">
    <property type="entry name" value="CW_Biosynth-Accessory"/>
</dbReference>
<evidence type="ECO:0000256" key="1">
    <source>
        <dbReference type="ARBA" id="ARBA00005662"/>
    </source>
</evidence>
<evidence type="ECO:0000313" key="5">
    <source>
        <dbReference type="EMBL" id="SDQ50471.1"/>
    </source>
</evidence>
<organism evidence="5 6">
    <name type="scientific">Leucobacter chromiiresistens</name>
    <dbReference type="NCBI Taxonomy" id="1079994"/>
    <lineage>
        <taxon>Bacteria</taxon>
        <taxon>Bacillati</taxon>
        <taxon>Actinomycetota</taxon>
        <taxon>Actinomycetes</taxon>
        <taxon>Micrococcales</taxon>
        <taxon>Microbacteriaceae</taxon>
        <taxon>Leucobacter</taxon>
    </lineage>
</organism>
<dbReference type="AlphaFoldDB" id="A0A1H1BF29"/>
<keyword evidence="3" id="KW-1133">Transmembrane helix</keyword>
<evidence type="ECO:0000256" key="2">
    <source>
        <dbReference type="SAM" id="MobiDB-lite"/>
    </source>
</evidence>
<dbReference type="CDD" id="cd07381">
    <property type="entry name" value="MPP_CapA"/>
    <property type="match status" value="1"/>
</dbReference>
<dbReference type="Proteomes" id="UP000182690">
    <property type="component" value="Unassembled WGS sequence"/>
</dbReference>
<keyword evidence="3" id="KW-0472">Membrane</keyword>
<accession>A0A1H1BF29</accession>
<dbReference type="PANTHER" id="PTHR33393">
    <property type="entry name" value="POLYGLUTAMINE SYNTHESIS ACCESSORY PROTEIN RV0574C-RELATED"/>
    <property type="match status" value="1"/>
</dbReference>
<dbReference type="eggNOG" id="COG2843">
    <property type="taxonomic scope" value="Bacteria"/>
</dbReference>
<sequence>MLPTERRCVGRSVAGYPGAMHDGSDTPQDAPTEYTPIAVTGRRRLSRRARLVISIAAVCALLGAGGAAAALVWGPERGADPPAAQDAPPEPSPSPDQAEEPAEPEATPENAAEDGRVRVIAMGDMLPHDSVNAQALLPSGTPDYGQFFSGIAPQLDAADVTFCNQEVPSAGADFGISGYPTFNAPVEFAGALRDTAGCDLVNLATNHSADLGAEGIAATRGVWDGLAPAIVSGANRSPEEQRAVPVFEQGGVSFALVSFAEYSNAPIDGVSLNLMGDDALVADLMARANEAADVVIVSAHWGTEDSHEVNDQQRAFAQHAADLGADVIVGTGPHVLQPTAWLDRADGGRTLVWYSIGNMLNTQLELDQRTGVIAGFDAVRDPDSGSVSIEHPTGVLTYMHYDWTAEQEAAGELLARTNLSITPLAASGDLLQATRFGVTPEQQVEASTAILGPDVTILPE</sequence>
<evidence type="ECO:0000256" key="3">
    <source>
        <dbReference type="SAM" id="Phobius"/>
    </source>
</evidence>
<feature type="domain" description="Capsule synthesis protein CapA" evidence="4">
    <location>
        <begin position="118"/>
        <end position="363"/>
    </location>
</feature>
<keyword evidence="3" id="KW-0812">Transmembrane</keyword>
<comment type="similarity">
    <text evidence="1">Belongs to the CapA family.</text>
</comment>
<feature type="region of interest" description="Disordered" evidence="2">
    <location>
        <begin position="1"/>
        <end position="35"/>
    </location>
</feature>
<gene>
    <name evidence="5" type="ORF">SAMN04488565_2778</name>
</gene>
<feature type="transmembrane region" description="Helical" evidence="3">
    <location>
        <begin position="51"/>
        <end position="73"/>
    </location>
</feature>
<dbReference type="SUPFAM" id="SSF56300">
    <property type="entry name" value="Metallo-dependent phosphatases"/>
    <property type="match status" value="1"/>
</dbReference>
<feature type="region of interest" description="Disordered" evidence="2">
    <location>
        <begin position="76"/>
        <end position="112"/>
    </location>
</feature>
<reference evidence="5 6" key="1">
    <citation type="submission" date="2016-10" db="EMBL/GenBank/DDBJ databases">
        <authorList>
            <person name="de Groot N.N."/>
        </authorList>
    </citation>
    <scope>NUCLEOTIDE SEQUENCE [LARGE SCALE GENOMIC DNA]</scope>
    <source>
        <strain evidence="5 6">DSM 22788</strain>
    </source>
</reference>
<proteinExistence type="inferred from homology"/>
<evidence type="ECO:0000313" key="6">
    <source>
        <dbReference type="Proteomes" id="UP000182690"/>
    </source>
</evidence>
<dbReference type="SMART" id="SM00854">
    <property type="entry name" value="PGA_cap"/>
    <property type="match status" value="1"/>
</dbReference>
<dbReference type="InterPro" id="IPR029052">
    <property type="entry name" value="Metallo-depent_PP-like"/>
</dbReference>
<dbReference type="Pfam" id="PF09587">
    <property type="entry name" value="PGA_cap"/>
    <property type="match status" value="1"/>
</dbReference>
<dbReference type="EMBL" id="FNKB01000002">
    <property type="protein sequence ID" value="SDQ50471.1"/>
    <property type="molecule type" value="Genomic_DNA"/>
</dbReference>
<dbReference type="PANTHER" id="PTHR33393:SF13">
    <property type="entry name" value="PGA BIOSYNTHESIS PROTEIN CAPA"/>
    <property type="match status" value="1"/>
</dbReference>
<dbReference type="STRING" id="1079994.SAMN04488565_2778"/>
<evidence type="ECO:0000259" key="4">
    <source>
        <dbReference type="SMART" id="SM00854"/>
    </source>
</evidence>
<name>A0A1H1BF29_9MICO</name>
<dbReference type="Gene3D" id="3.60.21.10">
    <property type="match status" value="1"/>
</dbReference>